<dbReference type="RefSeq" id="WP_121987701.1">
    <property type="nucleotide sequence ID" value="NZ_OUNR01000001.1"/>
</dbReference>
<keyword evidence="2" id="KW-1185">Reference proteome</keyword>
<evidence type="ECO:0000313" key="2">
    <source>
        <dbReference type="Proteomes" id="UP000248168"/>
    </source>
</evidence>
<evidence type="ECO:0000313" key="1">
    <source>
        <dbReference type="EMBL" id="SPP63116.1"/>
    </source>
</evidence>
<name>A0A330L853_9BACT</name>
<sequence>MTNSVSNKIEALLPALKPLAKSGLRDGEVLITSGGFEDRALSAAKTLSCKGSGCAVILDYSPQDARNKVHEIVSVLRGNGFSRIRTSEYDRFNPESFPQRLTTSLTELGADKVILDISAMSKLAIILCLDVCREMNCDVRLFYAEAREYGPSQAMFEHAKARKDLHQPSMQVYTGVKGVIRVTRLSSVSMQGQPTAAIAFMSLNELLTQALLDVAYPSRLFLINGKPPDHLWREQATAWIHEQLRQEWPEKDNPVFLSGKNKGLPRRTTSTLNYRETVRTLLDLYWEIAVDHRILLAPTGSKLQAVGCFFAKALHPDIHVEYPTPNGFLDLYSNGIGQKWVGSFGRLKDCIDSLRHIERRARLSVVP</sequence>
<dbReference type="InParanoid" id="A0A330L853"/>
<accession>A0A330L853</accession>
<gene>
    <name evidence="1" type="ORF">NITLEN_10202</name>
</gene>
<dbReference type="EMBL" id="OUNR01000001">
    <property type="protein sequence ID" value="SPP63116.1"/>
    <property type="molecule type" value="Genomic_DNA"/>
</dbReference>
<dbReference type="Proteomes" id="UP000248168">
    <property type="component" value="Unassembled WGS sequence"/>
</dbReference>
<organism evidence="1 2">
    <name type="scientific">Nitrospira lenta</name>
    <dbReference type="NCBI Taxonomy" id="1436998"/>
    <lineage>
        <taxon>Bacteria</taxon>
        <taxon>Pseudomonadati</taxon>
        <taxon>Nitrospirota</taxon>
        <taxon>Nitrospiria</taxon>
        <taxon>Nitrospirales</taxon>
        <taxon>Nitrospiraceae</taxon>
        <taxon>Nitrospira</taxon>
    </lineage>
</organism>
<reference evidence="2" key="1">
    <citation type="submission" date="2018-04" db="EMBL/GenBank/DDBJ databases">
        <authorList>
            <person name="Lucker S."/>
            <person name="Sakoula D."/>
        </authorList>
    </citation>
    <scope>NUCLEOTIDE SEQUENCE [LARGE SCALE GENOMIC DNA]</scope>
</reference>
<dbReference type="OrthoDB" id="9795296at2"/>
<dbReference type="AlphaFoldDB" id="A0A330L853"/>
<proteinExistence type="predicted"/>
<protein>
    <submittedName>
        <fullName evidence="1">Uncharacterized protein</fullName>
    </submittedName>
</protein>